<name>A0A369Q4H2_9SPHI</name>
<proteinExistence type="predicted"/>
<sequence length="396" mass="45196">MRSYLLFIVLLTNLTVFGQNRAPVQRLDDTQIATDGIDTIVSRLMRAAKVDGLQLAIINNNNLVYQKAYGFKDKAQGTMLDTNTIMYAASFSKAVFAYINMRLVQKGLIDLDKPLVEYLKKPLHEYGNYEELEKDERWKKITPRMCLNHTTGLPNVWWMNVTTGMRDTTLRNRLYFEPGSRYAYSGEGFKLLQRIEQVYLGKDLETLAREEVFAPAGMQRTSYIWQSAFDANAATGYDKEGKPGGKVRSGSAVGAGSMLTTISDFSRFITYVLSGKGLSRTTFREMIRPQVRINSIYEFPTMLEETTHRDDKINLSYGLGWGVIKTPYGPAFFKGGHDDCWRNYTISFPDKKTGIVIMCNSGNGERIFKELLEKLIGDTFTPWEWDRFTPYNVQAK</sequence>
<dbReference type="OrthoDB" id="1357763at2"/>
<dbReference type="PANTHER" id="PTHR43283:SF18">
    <property type="match status" value="1"/>
</dbReference>
<evidence type="ECO:0000313" key="2">
    <source>
        <dbReference type="EMBL" id="RDC57218.1"/>
    </source>
</evidence>
<keyword evidence="3" id="KW-1185">Reference proteome</keyword>
<accession>A0A369Q4H2</accession>
<feature type="domain" description="Beta-lactamase-related" evidence="1">
    <location>
        <begin position="38"/>
        <end position="366"/>
    </location>
</feature>
<gene>
    <name evidence="2" type="ORF">DU508_08520</name>
</gene>
<keyword evidence="2" id="KW-0378">Hydrolase</keyword>
<dbReference type="InterPro" id="IPR050789">
    <property type="entry name" value="Diverse_Enzym_Activities"/>
</dbReference>
<reference evidence="2 3" key="1">
    <citation type="submission" date="2018-07" db="EMBL/GenBank/DDBJ databases">
        <title>Pedobacter sp. nov., isolated from soil.</title>
        <authorList>
            <person name="Zhou L.Y."/>
            <person name="Du Z.J."/>
        </authorList>
    </citation>
    <scope>NUCLEOTIDE SEQUENCE [LARGE SCALE GENOMIC DNA]</scope>
    <source>
        <strain evidence="2 3">JDX94</strain>
    </source>
</reference>
<dbReference type="InterPro" id="IPR001466">
    <property type="entry name" value="Beta-lactam-related"/>
</dbReference>
<dbReference type="InterPro" id="IPR012338">
    <property type="entry name" value="Beta-lactam/transpept-like"/>
</dbReference>
<protein>
    <submittedName>
        <fullName evidence="2">Class A beta-lactamase-related serine hydrolase</fullName>
    </submittedName>
</protein>
<dbReference type="EMBL" id="QPKV01000003">
    <property type="protein sequence ID" value="RDC57218.1"/>
    <property type="molecule type" value="Genomic_DNA"/>
</dbReference>
<dbReference type="PANTHER" id="PTHR43283">
    <property type="entry name" value="BETA-LACTAMASE-RELATED"/>
    <property type="match status" value="1"/>
</dbReference>
<evidence type="ECO:0000313" key="3">
    <source>
        <dbReference type="Proteomes" id="UP000253961"/>
    </source>
</evidence>
<dbReference type="GO" id="GO:0016787">
    <property type="term" value="F:hydrolase activity"/>
    <property type="evidence" value="ECO:0007669"/>
    <property type="project" value="UniProtKB-KW"/>
</dbReference>
<evidence type="ECO:0000259" key="1">
    <source>
        <dbReference type="Pfam" id="PF00144"/>
    </source>
</evidence>
<dbReference type="Pfam" id="PF00144">
    <property type="entry name" value="Beta-lactamase"/>
    <property type="match status" value="1"/>
</dbReference>
<dbReference type="Gene3D" id="3.40.710.10">
    <property type="entry name" value="DD-peptidase/beta-lactamase superfamily"/>
    <property type="match status" value="1"/>
</dbReference>
<dbReference type="Proteomes" id="UP000253961">
    <property type="component" value="Unassembled WGS sequence"/>
</dbReference>
<dbReference type="AlphaFoldDB" id="A0A369Q4H2"/>
<organism evidence="2 3">
    <name type="scientific">Pedobacter chinensis</name>
    <dbReference type="NCBI Taxonomy" id="2282421"/>
    <lineage>
        <taxon>Bacteria</taxon>
        <taxon>Pseudomonadati</taxon>
        <taxon>Bacteroidota</taxon>
        <taxon>Sphingobacteriia</taxon>
        <taxon>Sphingobacteriales</taxon>
        <taxon>Sphingobacteriaceae</taxon>
        <taxon>Pedobacter</taxon>
    </lineage>
</organism>
<comment type="caution">
    <text evidence="2">The sequence shown here is derived from an EMBL/GenBank/DDBJ whole genome shotgun (WGS) entry which is preliminary data.</text>
</comment>
<dbReference type="SUPFAM" id="SSF56601">
    <property type="entry name" value="beta-lactamase/transpeptidase-like"/>
    <property type="match status" value="1"/>
</dbReference>